<evidence type="ECO:0000313" key="2">
    <source>
        <dbReference type="EMBL" id="KAK1283879.1"/>
    </source>
</evidence>
<dbReference type="EMBL" id="JAUJYO010000021">
    <property type="protein sequence ID" value="KAK1283879.1"/>
    <property type="molecule type" value="Genomic_DNA"/>
</dbReference>
<protein>
    <recommendedName>
        <fullName evidence="1">Aminotransferase-like plant mobile domain-containing protein</fullName>
    </recommendedName>
</protein>
<accession>A0AAV9C6H8</accession>
<feature type="domain" description="Aminotransferase-like plant mobile" evidence="1">
    <location>
        <begin position="1"/>
        <end position="85"/>
    </location>
</feature>
<dbReference type="Proteomes" id="UP001180020">
    <property type="component" value="Unassembled WGS sequence"/>
</dbReference>
<keyword evidence="3" id="KW-1185">Reference proteome</keyword>
<dbReference type="PANTHER" id="PTHR46033">
    <property type="entry name" value="PROTEIN MAIN-LIKE 2"/>
    <property type="match status" value="1"/>
</dbReference>
<proteinExistence type="predicted"/>
<dbReference type="GO" id="GO:0010073">
    <property type="term" value="P:meristem maintenance"/>
    <property type="evidence" value="ECO:0007669"/>
    <property type="project" value="InterPro"/>
</dbReference>
<reference evidence="2" key="2">
    <citation type="submission" date="2023-06" db="EMBL/GenBank/DDBJ databases">
        <authorList>
            <person name="Ma L."/>
            <person name="Liu K.-W."/>
            <person name="Li Z."/>
            <person name="Hsiao Y.-Y."/>
            <person name="Qi Y."/>
            <person name="Fu T."/>
            <person name="Tang G."/>
            <person name="Zhang D."/>
            <person name="Sun W.-H."/>
            <person name="Liu D.-K."/>
            <person name="Li Y."/>
            <person name="Chen G.-Z."/>
            <person name="Liu X.-D."/>
            <person name="Liao X.-Y."/>
            <person name="Jiang Y.-T."/>
            <person name="Yu X."/>
            <person name="Hao Y."/>
            <person name="Huang J."/>
            <person name="Zhao X.-W."/>
            <person name="Ke S."/>
            <person name="Chen Y.-Y."/>
            <person name="Wu W.-L."/>
            <person name="Hsu J.-L."/>
            <person name="Lin Y.-F."/>
            <person name="Huang M.-D."/>
            <person name="Li C.-Y."/>
            <person name="Huang L."/>
            <person name="Wang Z.-W."/>
            <person name="Zhao X."/>
            <person name="Zhong W.-Y."/>
            <person name="Peng D.-H."/>
            <person name="Ahmad S."/>
            <person name="Lan S."/>
            <person name="Zhang J.-S."/>
            <person name="Tsai W.-C."/>
            <person name="Van De Peer Y."/>
            <person name="Liu Z.-J."/>
        </authorList>
    </citation>
    <scope>NUCLEOTIDE SEQUENCE</scope>
    <source>
        <strain evidence="2">CP</strain>
        <tissue evidence="2">Leaves</tissue>
    </source>
</reference>
<dbReference type="PANTHER" id="PTHR46033:SF8">
    <property type="entry name" value="PROTEIN MAINTENANCE OF MERISTEMS-LIKE"/>
    <property type="match status" value="1"/>
</dbReference>
<reference evidence="2" key="1">
    <citation type="journal article" date="2023" name="Nat. Commun.">
        <title>Diploid and tetraploid genomes of Acorus and the evolution of monocots.</title>
        <authorList>
            <person name="Ma L."/>
            <person name="Liu K.W."/>
            <person name="Li Z."/>
            <person name="Hsiao Y.Y."/>
            <person name="Qi Y."/>
            <person name="Fu T."/>
            <person name="Tang G.D."/>
            <person name="Zhang D."/>
            <person name="Sun W.H."/>
            <person name="Liu D.K."/>
            <person name="Li Y."/>
            <person name="Chen G.Z."/>
            <person name="Liu X.D."/>
            <person name="Liao X.Y."/>
            <person name="Jiang Y.T."/>
            <person name="Yu X."/>
            <person name="Hao Y."/>
            <person name="Huang J."/>
            <person name="Zhao X.W."/>
            <person name="Ke S."/>
            <person name="Chen Y.Y."/>
            <person name="Wu W.L."/>
            <person name="Hsu J.L."/>
            <person name="Lin Y.F."/>
            <person name="Huang M.D."/>
            <person name="Li C.Y."/>
            <person name="Huang L."/>
            <person name="Wang Z.W."/>
            <person name="Zhao X."/>
            <person name="Zhong W.Y."/>
            <person name="Peng D.H."/>
            <person name="Ahmad S."/>
            <person name="Lan S."/>
            <person name="Zhang J.S."/>
            <person name="Tsai W.C."/>
            <person name="Van de Peer Y."/>
            <person name="Liu Z.J."/>
        </authorList>
    </citation>
    <scope>NUCLEOTIDE SEQUENCE</scope>
    <source>
        <strain evidence="2">CP</strain>
    </source>
</reference>
<organism evidence="2 3">
    <name type="scientific">Acorus calamus</name>
    <name type="common">Sweet flag</name>
    <dbReference type="NCBI Taxonomy" id="4465"/>
    <lineage>
        <taxon>Eukaryota</taxon>
        <taxon>Viridiplantae</taxon>
        <taxon>Streptophyta</taxon>
        <taxon>Embryophyta</taxon>
        <taxon>Tracheophyta</taxon>
        <taxon>Spermatophyta</taxon>
        <taxon>Magnoliopsida</taxon>
        <taxon>Liliopsida</taxon>
        <taxon>Acoraceae</taxon>
        <taxon>Acorus</taxon>
    </lineage>
</organism>
<gene>
    <name evidence="2" type="ORF">QJS10_CPB21g01122</name>
</gene>
<dbReference type="AlphaFoldDB" id="A0AAV9C6H8"/>
<evidence type="ECO:0000313" key="3">
    <source>
        <dbReference type="Proteomes" id="UP001180020"/>
    </source>
</evidence>
<evidence type="ECO:0000259" key="1">
    <source>
        <dbReference type="Pfam" id="PF10536"/>
    </source>
</evidence>
<name>A0AAV9C6H8_ACOCL</name>
<comment type="caution">
    <text evidence="2">The sequence shown here is derived from an EMBL/GenBank/DDBJ whole genome shotgun (WGS) entry which is preliminary data.</text>
</comment>
<dbReference type="InterPro" id="IPR044824">
    <property type="entry name" value="MAIN-like"/>
</dbReference>
<sequence length="93" mass="10593">MVERWHPETNTFHLLVGEMGITLDDVNQIIGIPVMGRAVSGPPIETFDLIVELVHDTLHIETKYIIAELNKSNGRSVRLSWLRFFEDSYDALA</sequence>
<dbReference type="InterPro" id="IPR019557">
    <property type="entry name" value="AminoTfrase-like_pln_mobile"/>
</dbReference>
<dbReference type="Pfam" id="PF10536">
    <property type="entry name" value="PMD"/>
    <property type="match status" value="1"/>
</dbReference>